<keyword evidence="1" id="KW-0472">Membrane</keyword>
<accession>A0A7G2D8Q0</accession>
<dbReference type="EMBL" id="LR881183">
    <property type="protein sequence ID" value="CAD5244876.1"/>
    <property type="molecule type" value="Genomic_DNA"/>
</dbReference>
<feature type="transmembrane region" description="Helical" evidence="1">
    <location>
        <begin position="37"/>
        <end position="55"/>
    </location>
</feature>
<keyword evidence="1" id="KW-1133">Transmembrane helix</keyword>
<evidence type="ECO:0000313" key="2">
    <source>
        <dbReference type="EMBL" id="CAD5244876.1"/>
    </source>
</evidence>
<sequence length="74" mass="8005">MKRLVYYVSTLLAAVALFWPVIYGNVPALRVLPGNPVVQGIVGLVLFGGLAYVTFDETVEETGGVEEKEEFTAS</sequence>
<keyword evidence="1" id="KW-0812">Transmembrane</keyword>
<gene>
    <name evidence="2" type="ORF">TIRI35C_1722</name>
</gene>
<keyword evidence="3" id="KW-1185">Reference proteome</keyword>
<evidence type="ECO:0000256" key="1">
    <source>
        <dbReference type="SAM" id="Phobius"/>
    </source>
</evidence>
<name>A0A7G2D8Q0_9EURY</name>
<dbReference type="KEGG" id="tcq:TIRI35C_1722"/>
<protein>
    <submittedName>
        <fullName evidence="2">Membrane protein</fullName>
    </submittedName>
</protein>
<reference evidence="2 3" key="1">
    <citation type="submission" date="2020-09" db="EMBL/GenBank/DDBJ databases">
        <authorList>
            <person name="Courtine D."/>
        </authorList>
    </citation>
    <scope>NUCLEOTIDE SEQUENCE [LARGE SCALE GENOMIC DNA]</scope>
    <source>
        <strain evidence="2 3">IRI35c</strain>
    </source>
</reference>
<dbReference type="RefSeq" id="WP_188202532.1">
    <property type="nucleotide sequence ID" value="NZ_LR881183.1"/>
</dbReference>
<feature type="transmembrane region" description="Helical" evidence="1">
    <location>
        <begin position="6"/>
        <end position="25"/>
    </location>
</feature>
<dbReference type="Proteomes" id="UP000516304">
    <property type="component" value="Chromosome TIRI35C"/>
</dbReference>
<evidence type="ECO:0000313" key="3">
    <source>
        <dbReference type="Proteomes" id="UP000516304"/>
    </source>
</evidence>
<organism evidence="2 3">
    <name type="scientific">Thermococcus camini</name>
    <dbReference type="NCBI Taxonomy" id="2016373"/>
    <lineage>
        <taxon>Archaea</taxon>
        <taxon>Methanobacteriati</taxon>
        <taxon>Methanobacteriota</taxon>
        <taxon>Thermococci</taxon>
        <taxon>Thermococcales</taxon>
        <taxon>Thermococcaceae</taxon>
        <taxon>Thermococcus</taxon>
    </lineage>
</organism>
<dbReference type="GeneID" id="58919464"/>
<proteinExistence type="predicted"/>
<dbReference type="AlphaFoldDB" id="A0A7G2D8Q0"/>